<dbReference type="RefSeq" id="WP_076426550.1">
    <property type="nucleotide sequence ID" value="NZ_FTMP01000004.1"/>
</dbReference>
<feature type="chain" id="PRO_5012658746" evidence="1">
    <location>
        <begin position="23"/>
        <end position="114"/>
    </location>
</feature>
<protein>
    <submittedName>
        <fullName evidence="2">Uncharacterized protein</fullName>
    </submittedName>
</protein>
<feature type="signal peptide" evidence="1">
    <location>
        <begin position="1"/>
        <end position="22"/>
    </location>
</feature>
<evidence type="ECO:0000313" key="3">
    <source>
        <dbReference type="Proteomes" id="UP000185841"/>
    </source>
</evidence>
<dbReference type="Proteomes" id="UP000185841">
    <property type="component" value="Unassembled WGS sequence"/>
</dbReference>
<dbReference type="AlphaFoldDB" id="A0A1N6SUL7"/>
<organism evidence="2 3">
    <name type="scientific">Aquipseudomonas alcaligenes</name>
    <name type="common">Pseudomonas alcaligenes</name>
    <dbReference type="NCBI Taxonomy" id="43263"/>
    <lineage>
        <taxon>Bacteria</taxon>
        <taxon>Pseudomonadati</taxon>
        <taxon>Pseudomonadota</taxon>
        <taxon>Gammaproteobacteria</taxon>
        <taxon>Pseudomonadales</taxon>
        <taxon>Pseudomonadaceae</taxon>
        <taxon>Aquipseudomonas</taxon>
    </lineage>
</organism>
<evidence type="ECO:0000313" key="2">
    <source>
        <dbReference type="EMBL" id="SIQ44830.1"/>
    </source>
</evidence>
<sequence>MNPLHLIAATVLLLLPTQQVLAAGGTGEYALDWPVAGETLVYRSCGCADDCWVAELRDSASAQVKASLSCDCSELFYAQGTSARQPLGEACAVINDSADKAAAIGARLHELLSR</sequence>
<accession>A0A1N6SUL7</accession>
<keyword evidence="1" id="KW-0732">Signal</keyword>
<gene>
    <name evidence="2" type="ORF">SAMN05878282_104153</name>
</gene>
<evidence type="ECO:0000256" key="1">
    <source>
        <dbReference type="SAM" id="SignalP"/>
    </source>
</evidence>
<name>A0A1N6SUL7_AQUAC</name>
<proteinExistence type="predicted"/>
<dbReference type="EMBL" id="FTMP01000004">
    <property type="protein sequence ID" value="SIQ44830.1"/>
    <property type="molecule type" value="Genomic_DNA"/>
</dbReference>
<reference evidence="2 3" key="1">
    <citation type="submission" date="2017-01" db="EMBL/GenBank/DDBJ databases">
        <authorList>
            <person name="Mah S.A."/>
            <person name="Swanson W.J."/>
            <person name="Moy G.W."/>
            <person name="Vacquier V.D."/>
        </authorList>
    </citation>
    <scope>NUCLEOTIDE SEQUENCE [LARGE SCALE GENOMIC DNA]</scope>
    <source>
        <strain evidence="2 3">RU36E</strain>
    </source>
</reference>